<dbReference type="GO" id="GO:0015074">
    <property type="term" value="P:DNA integration"/>
    <property type="evidence" value="ECO:0007669"/>
    <property type="project" value="InterPro"/>
</dbReference>
<keyword evidence="6" id="KW-1185">Reference proteome</keyword>
<organism evidence="5 6">
    <name type="scientific">Hanamia caeni</name>
    <dbReference type="NCBI Taxonomy" id="2294116"/>
    <lineage>
        <taxon>Bacteria</taxon>
        <taxon>Pseudomonadati</taxon>
        <taxon>Bacteroidota</taxon>
        <taxon>Chitinophagia</taxon>
        <taxon>Chitinophagales</taxon>
        <taxon>Chitinophagaceae</taxon>
        <taxon>Hanamia</taxon>
    </lineage>
</organism>
<dbReference type="PANTHER" id="PTHR30349">
    <property type="entry name" value="PHAGE INTEGRASE-RELATED"/>
    <property type="match status" value="1"/>
</dbReference>
<evidence type="ECO:0000256" key="1">
    <source>
        <dbReference type="ARBA" id="ARBA00008857"/>
    </source>
</evidence>
<protein>
    <submittedName>
        <fullName evidence="5">Site-specific integrase</fullName>
    </submittedName>
</protein>
<sequence length="444" mass="52977">MLIPIKPICERKDMRRDGTSVIYIQYCYSADKRTLLNSEIAIPPAYWNKKRLCISNDLPEIYGNFQVLNSELNRMIRLAEDLIYFAIETKIEDRGKFIKSTFKPDFDFNNLQRSGTAIVLQTSTKKTNTNIYFQIDEYIKSKEKKVSKATICVYNCMKQQLLAYEIYRRKKITFESLDFEFYDGFVNFLTFEYVHKRRKTIIKGLKVNSIGKTIKQLRIFVRDRIKRKIITPIDLSDFNIPEEEADAIYLTFEEIEKIYKTDLTDVKYLEEYRNYFVLACLTGLRFSDFSTLRLEDLHLDMLYKKQEKSDHWVVIPLREEAKKLFTEQFRKELPKLTNPEFNRHIKTIGKLAGLNQWITFSYKKGNKNIEVRKHKYEWITSHTARRSFCTNEFLAGIPVKLIMKISGHKNEKDFYKYIRVTPEEAAQKIKELWKEISEMRAFRN</sequence>
<evidence type="ECO:0000259" key="4">
    <source>
        <dbReference type="PROSITE" id="PS51898"/>
    </source>
</evidence>
<evidence type="ECO:0000256" key="3">
    <source>
        <dbReference type="ARBA" id="ARBA00023172"/>
    </source>
</evidence>
<comment type="caution">
    <text evidence="5">The sequence shown here is derived from an EMBL/GenBank/DDBJ whole genome shotgun (WGS) entry which is preliminary data.</text>
</comment>
<feature type="domain" description="Tyr recombinase" evidence="4">
    <location>
        <begin position="245"/>
        <end position="430"/>
    </location>
</feature>
<dbReference type="SUPFAM" id="SSF56349">
    <property type="entry name" value="DNA breaking-rejoining enzymes"/>
    <property type="match status" value="1"/>
</dbReference>
<dbReference type="OrthoDB" id="1493636at2"/>
<name>A0A3M9NQZ9_9BACT</name>
<dbReference type="EMBL" id="RJJR01000001">
    <property type="protein sequence ID" value="RNI39905.1"/>
    <property type="molecule type" value="Genomic_DNA"/>
</dbReference>
<dbReference type="Proteomes" id="UP000267223">
    <property type="component" value="Unassembled WGS sequence"/>
</dbReference>
<dbReference type="InterPro" id="IPR013762">
    <property type="entry name" value="Integrase-like_cat_sf"/>
</dbReference>
<dbReference type="Gene3D" id="1.10.443.10">
    <property type="entry name" value="Intergrase catalytic core"/>
    <property type="match status" value="1"/>
</dbReference>
<keyword evidence="2" id="KW-0238">DNA-binding</keyword>
<dbReference type="AlphaFoldDB" id="A0A3M9NQZ9"/>
<dbReference type="PROSITE" id="PS51898">
    <property type="entry name" value="TYR_RECOMBINASE"/>
    <property type="match status" value="1"/>
</dbReference>
<gene>
    <name evidence="5" type="ORF">EFY79_00955</name>
</gene>
<dbReference type="RefSeq" id="WP_123118796.1">
    <property type="nucleotide sequence ID" value="NZ_RJJR01000001.1"/>
</dbReference>
<dbReference type="InterPro" id="IPR011010">
    <property type="entry name" value="DNA_brk_join_enz"/>
</dbReference>
<dbReference type="Pfam" id="PF13102">
    <property type="entry name" value="Phage_int_SAM_5"/>
    <property type="match status" value="1"/>
</dbReference>
<reference evidence="5 6" key="1">
    <citation type="submission" date="2018-11" db="EMBL/GenBank/DDBJ databases">
        <title>Draft genome sequence of Ferruginibacter sp. BO-59.</title>
        <authorList>
            <person name="Im W.T."/>
        </authorList>
    </citation>
    <scope>NUCLEOTIDE SEQUENCE [LARGE SCALE GENOMIC DNA]</scope>
    <source>
        <strain evidence="5 6">BO-59</strain>
    </source>
</reference>
<dbReference type="GO" id="GO:0006310">
    <property type="term" value="P:DNA recombination"/>
    <property type="evidence" value="ECO:0007669"/>
    <property type="project" value="UniProtKB-KW"/>
</dbReference>
<dbReference type="InterPro" id="IPR010998">
    <property type="entry name" value="Integrase_recombinase_N"/>
</dbReference>
<evidence type="ECO:0000313" key="5">
    <source>
        <dbReference type="EMBL" id="RNI39905.1"/>
    </source>
</evidence>
<dbReference type="InterPro" id="IPR002104">
    <property type="entry name" value="Integrase_catalytic"/>
</dbReference>
<dbReference type="InterPro" id="IPR025269">
    <property type="entry name" value="SAM-like_dom"/>
</dbReference>
<evidence type="ECO:0000256" key="2">
    <source>
        <dbReference type="ARBA" id="ARBA00023125"/>
    </source>
</evidence>
<dbReference type="GO" id="GO:0003677">
    <property type="term" value="F:DNA binding"/>
    <property type="evidence" value="ECO:0007669"/>
    <property type="project" value="UniProtKB-KW"/>
</dbReference>
<evidence type="ECO:0000313" key="6">
    <source>
        <dbReference type="Proteomes" id="UP000267223"/>
    </source>
</evidence>
<dbReference type="InterPro" id="IPR050090">
    <property type="entry name" value="Tyrosine_recombinase_XerCD"/>
</dbReference>
<comment type="similarity">
    <text evidence="1">Belongs to the 'phage' integrase family.</text>
</comment>
<accession>A0A3M9NQZ9</accession>
<dbReference type="Pfam" id="PF00589">
    <property type="entry name" value="Phage_integrase"/>
    <property type="match status" value="1"/>
</dbReference>
<dbReference type="PANTHER" id="PTHR30349:SF64">
    <property type="entry name" value="PROPHAGE INTEGRASE INTD-RELATED"/>
    <property type="match status" value="1"/>
</dbReference>
<dbReference type="Gene3D" id="1.10.150.130">
    <property type="match status" value="1"/>
</dbReference>
<proteinExistence type="inferred from homology"/>
<keyword evidence="3" id="KW-0233">DNA recombination</keyword>